<feature type="region of interest" description="Disordered" evidence="1">
    <location>
        <begin position="381"/>
        <end position="522"/>
    </location>
</feature>
<feature type="compositionally biased region" description="Low complexity" evidence="1">
    <location>
        <begin position="404"/>
        <end position="418"/>
    </location>
</feature>
<feature type="compositionally biased region" description="Low complexity" evidence="1">
    <location>
        <begin position="82"/>
        <end position="103"/>
    </location>
</feature>
<feature type="compositionally biased region" description="Polar residues" evidence="1">
    <location>
        <begin position="384"/>
        <end position="395"/>
    </location>
</feature>
<gene>
    <name evidence="3" type="ORF">BS50DRAFT_679241</name>
</gene>
<feature type="compositionally biased region" description="Basic and acidic residues" evidence="1">
    <location>
        <begin position="149"/>
        <end position="169"/>
    </location>
</feature>
<proteinExistence type="predicted"/>
<dbReference type="AlphaFoldDB" id="A0A2T2NF82"/>
<organism evidence="3 4">
    <name type="scientific">Corynespora cassiicola Philippines</name>
    <dbReference type="NCBI Taxonomy" id="1448308"/>
    <lineage>
        <taxon>Eukaryota</taxon>
        <taxon>Fungi</taxon>
        <taxon>Dikarya</taxon>
        <taxon>Ascomycota</taxon>
        <taxon>Pezizomycotina</taxon>
        <taxon>Dothideomycetes</taxon>
        <taxon>Pleosporomycetidae</taxon>
        <taxon>Pleosporales</taxon>
        <taxon>Corynesporascaceae</taxon>
        <taxon>Corynespora</taxon>
    </lineage>
</organism>
<evidence type="ECO:0000313" key="3">
    <source>
        <dbReference type="EMBL" id="PSN64087.1"/>
    </source>
</evidence>
<dbReference type="OrthoDB" id="654211at2759"/>
<evidence type="ECO:0000259" key="2">
    <source>
        <dbReference type="PROSITE" id="PS00028"/>
    </source>
</evidence>
<feature type="region of interest" description="Disordered" evidence="1">
    <location>
        <begin position="65"/>
        <end position="179"/>
    </location>
</feature>
<dbReference type="STRING" id="1448308.A0A2T2NF82"/>
<feature type="compositionally biased region" description="Basic residues" evidence="1">
    <location>
        <begin position="488"/>
        <end position="498"/>
    </location>
</feature>
<evidence type="ECO:0000313" key="4">
    <source>
        <dbReference type="Proteomes" id="UP000240883"/>
    </source>
</evidence>
<feature type="compositionally biased region" description="Low complexity" evidence="1">
    <location>
        <begin position="499"/>
        <end position="512"/>
    </location>
</feature>
<name>A0A2T2NF82_CORCC</name>
<reference evidence="3 4" key="1">
    <citation type="journal article" date="2018" name="Front. Microbiol.">
        <title>Genome-Wide Analysis of Corynespora cassiicola Leaf Fall Disease Putative Effectors.</title>
        <authorList>
            <person name="Lopez D."/>
            <person name="Ribeiro S."/>
            <person name="Label P."/>
            <person name="Fumanal B."/>
            <person name="Venisse J.S."/>
            <person name="Kohler A."/>
            <person name="de Oliveira R.R."/>
            <person name="Labutti K."/>
            <person name="Lipzen A."/>
            <person name="Lail K."/>
            <person name="Bauer D."/>
            <person name="Ohm R.A."/>
            <person name="Barry K.W."/>
            <person name="Spatafora J."/>
            <person name="Grigoriev I.V."/>
            <person name="Martin F.M."/>
            <person name="Pujade-Renaud V."/>
        </authorList>
    </citation>
    <scope>NUCLEOTIDE SEQUENCE [LARGE SCALE GENOMIC DNA]</scope>
    <source>
        <strain evidence="3 4">Philippines</strain>
    </source>
</reference>
<keyword evidence="4" id="KW-1185">Reference proteome</keyword>
<dbReference type="EMBL" id="KZ678139">
    <property type="protein sequence ID" value="PSN64087.1"/>
    <property type="molecule type" value="Genomic_DNA"/>
</dbReference>
<sequence>MMEGGYAPHSMFATETGAHLGYQMDVDQPGAFYSAQPAEHVNRQPHMADQSPEYNYRFSGQWMGSSTMRPSNNVSHRRHHSGSTQSSLSSSQYRSSSGSNFSQWRLRDSMTSTNSAGSNLSESARKHHLAQTESSFNLDSSMPCSPTHGHAEEPHQGPHGDVPPQDREPFATCVSRTKRSRRSNKQPRYWCTSCKEGFGEKYDWKRHEETYQERFDMYECDLCKKTYFLDKDFIHHHQKGHRCKTCAENQHVEIAKRPRKARTGWGCGFCVHFDADWTDRCNHIAWHFEKNGDTMDNWKHSVVILSLLKRPSIYSEWMDLLYRKKEANPRFGWNQHETGRAEGYPYTRTSAQLQDLLEFYTPDQDSKALVRLAYELGHLRSRSRTNSLPRPQTQAEDPHHHQHPQQQQHHYNQQQHQHAVISDSASQLSGTTAYSALETTPPPQQQQPTAMTPPHPPPPRRRSSSSPDKALPQLPQFFASRSQVPPKKLQHQHQRHHSQQSQQSSSSSNSSGSGSGGAGAHTSYLIPELKRDSESWDRFLSTIIEDYIPPTAVTEIGYGDVYEGRVAGVQGGRGYR</sequence>
<dbReference type="InterPro" id="IPR013087">
    <property type="entry name" value="Znf_C2H2_type"/>
</dbReference>
<evidence type="ECO:0000256" key="1">
    <source>
        <dbReference type="SAM" id="MobiDB-lite"/>
    </source>
</evidence>
<dbReference type="PROSITE" id="PS00028">
    <property type="entry name" value="ZINC_FINGER_C2H2_1"/>
    <property type="match status" value="1"/>
</dbReference>
<feature type="domain" description="C2H2-type" evidence="2">
    <location>
        <begin position="220"/>
        <end position="241"/>
    </location>
</feature>
<feature type="compositionally biased region" description="Polar residues" evidence="1">
    <location>
        <begin position="65"/>
        <end position="74"/>
    </location>
</feature>
<feature type="compositionally biased region" description="Polar residues" evidence="1">
    <location>
        <begin position="109"/>
        <end position="122"/>
    </location>
</feature>
<feature type="compositionally biased region" description="Polar residues" evidence="1">
    <location>
        <begin position="423"/>
        <end position="438"/>
    </location>
</feature>
<feature type="compositionally biased region" description="Pro residues" evidence="1">
    <location>
        <begin position="440"/>
        <end position="457"/>
    </location>
</feature>
<accession>A0A2T2NF82</accession>
<protein>
    <recommendedName>
        <fullName evidence="2">C2H2-type domain-containing protein</fullName>
    </recommendedName>
</protein>
<feature type="compositionally biased region" description="Polar residues" evidence="1">
    <location>
        <begin position="131"/>
        <end position="144"/>
    </location>
</feature>
<dbReference type="Proteomes" id="UP000240883">
    <property type="component" value="Unassembled WGS sequence"/>
</dbReference>